<dbReference type="AlphaFoldDB" id="A0A084Y3F4"/>
<accession>A0A084Y3F4</accession>
<dbReference type="PANTHER" id="PTHR30518:SF2">
    <property type="entry name" value="ENDOLYTIC MUREIN TRANSGLYCOSYLASE"/>
    <property type="match status" value="1"/>
</dbReference>
<evidence type="ECO:0000256" key="1">
    <source>
        <dbReference type="ARBA" id="ARBA00022475"/>
    </source>
</evidence>
<dbReference type="Pfam" id="PF02618">
    <property type="entry name" value="YceG"/>
    <property type="match status" value="1"/>
</dbReference>
<dbReference type="EC" id="4.2.2.29" evidence="7"/>
<comment type="catalytic activity">
    <reaction evidence="7">
        <text>a peptidoglycan chain = a peptidoglycan chain with N-acetyl-1,6-anhydromuramyl-[peptide] at the reducing end + a peptidoglycan chain with N-acetylglucosamine at the non-reducing end.</text>
        <dbReference type="EC" id="4.2.2.29"/>
    </reaction>
</comment>
<evidence type="ECO:0000256" key="2">
    <source>
        <dbReference type="ARBA" id="ARBA00022692"/>
    </source>
</evidence>
<evidence type="ECO:0000313" key="9">
    <source>
        <dbReference type="Proteomes" id="UP000019812"/>
    </source>
</evidence>
<reference evidence="8 9" key="1">
    <citation type="submission" date="2014-07" db="EMBL/GenBank/DDBJ databases">
        <title>Expanding our view of genomic diversity in Candidatus Accumulibacter clades.</title>
        <authorList>
            <person name="Skennerton C.T."/>
            <person name="Barr J.J."/>
            <person name="Slater F.R."/>
            <person name="Bond P.L."/>
            <person name="Tyson G.W."/>
        </authorList>
    </citation>
    <scope>NUCLEOTIDE SEQUENCE [LARGE SCALE GENOMIC DNA]</scope>
    <source>
        <strain evidence="9">SK-01</strain>
    </source>
</reference>
<dbReference type="Proteomes" id="UP000019812">
    <property type="component" value="Unassembled WGS sequence"/>
</dbReference>
<dbReference type="GO" id="GO:0009252">
    <property type="term" value="P:peptidoglycan biosynthetic process"/>
    <property type="evidence" value="ECO:0007669"/>
    <property type="project" value="UniProtKB-UniRule"/>
</dbReference>
<keyword evidence="2 7" id="KW-0812">Transmembrane</keyword>
<organism evidence="8 9">
    <name type="scientific">Candidatus Accumulibacter vicinus</name>
    <dbReference type="NCBI Taxonomy" id="2954382"/>
    <lineage>
        <taxon>Bacteria</taxon>
        <taxon>Pseudomonadati</taxon>
        <taxon>Pseudomonadota</taxon>
        <taxon>Betaproteobacteria</taxon>
        <taxon>Candidatus Accumulibacter</taxon>
    </lineage>
</organism>
<proteinExistence type="inferred from homology"/>
<protein>
    <recommendedName>
        <fullName evidence="7">Endolytic murein transglycosylase</fullName>
        <ecNumber evidence="7">4.2.2.29</ecNumber>
    </recommendedName>
    <alternativeName>
        <fullName evidence="7">Peptidoglycan lytic transglycosylase</fullName>
    </alternativeName>
    <alternativeName>
        <fullName evidence="7">Peptidoglycan polymerization terminase</fullName>
    </alternativeName>
</protein>
<dbReference type="Gene3D" id="3.30.1490.480">
    <property type="entry name" value="Endolytic murein transglycosylase"/>
    <property type="match status" value="1"/>
</dbReference>
<comment type="caution">
    <text evidence="8">The sequence shown here is derived from an EMBL/GenBank/DDBJ whole genome shotgun (WGS) entry which is preliminary data.</text>
</comment>
<evidence type="ECO:0000256" key="5">
    <source>
        <dbReference type="ARBA" id="ARBA00023239"/>
    </source>
</evidence>
<dbReference type="CDD" id="cd08010">
    <property type="entry name" value="MltG_like"/>
    <property type="match status" value="1"/>
</dbReference>
<gene>
    <name evidence="7" type="primary">mltG</name>
    <name evidence="8" type="ORF">CAPSK01_000993</name>
</gene>
<dbReference type="GO" id="GO:0071555">
    <property type="term" value="P:cell wall organization"/>
    <property type="evidence" value="ECO:0007669"/>
    <property type="project" value="UniProtKB-KW"/>
</dbReference>
<evidence type="ECO:0000256" key="3">
    <source>
        <dbReference type="ARBA" id="ARBA00022989"/>
    </source>
</evidence>
<dbReference type="RefSeq" id="WP_034923090.1">
    <property type="nucleotide sequence ID" value="NZ_JDSS02000016.1"/>
</dbReference>
<feature type="site" description="Important for catalytic activity" evidence="7">
    <location>
        <position position="215"/>
    </location>
</feature>
<name>A0A084Y3F4_9PROT</name>
<sequence>MRKVLSRLFVFLVVVCLVLGALFASVLLTPISLERATVDFTITPGSSLRAATREIAAAGVELDPWALILLARLLGVEASIKAGSYEIAYGVTQLQLLRKLTRGDFTQAELAFIEGWTFRQMRERLDAHPELRHETTGIPEAEIMRLLGVPETAAEGLFFPDTYLFAKRSSDVELLARAYRAMQRHLAREWSARAVGLPYRDPYQALIMASIVEKETGRDQDRSLVAAVFVNRLRQGMLLQTDPTVIYGLGDHFDGNLRKSDLLADTPYNTYKRAGLPPTPIAMPGLAALRATLHPALSDALYFVARGDGTSHFSNTLPEHNQAVTRYQRGGRP</sequence>
<dbReference type="STRING" id="1457154.CAPSK01_000993"/>
<dbReference type="EMBL" id="JDSS02000016">
    <property type="protein sequence ID" value="KFB69248.1"/>
    <property type="molecule type" value="Genomic_DNA"/>
</dbReference>
<dbReference type="GO" id="GO:0008932">
    <property type="term" value="F:lytic endotransglycosylase activity"/>
    <property type="evidence" value="ECO:0007669"/>
    <property type="project" value="UniProtKB-UniRule"/>
</dbReference>
<dbReference type="GO" id="GO:0005886">
    <property type="term" value="C:plasma membrane"/>
    <property type="evidence" value="ECO:0007669"/>
    <property type="project" value="UniProtKB-UniRule"/>
</dbReference>
<dbReference type="HAMAP" id="MF_02065">
    <property type="entry name" value="MltG"/>
    <property type="match status" value="1"/>
</dbReference>
<evidence type="ECO:0000256" key="7">
    <source>
        <dbReference type="HAMAP-Rule" id="MF_02065"/>
    </source>
</evidence>
<keyword evidence="5 7" id="KW-0456">Lyase</keyword>
<dbReference type="InterPro" id="IPR003770">
    <property type="entry name" value="MLTG-like"/>
</dbReference>
<comment type="function">
    <text evidence="7">Functions as a peptidoglycan terminase that cleaves nascent peptidoglycan strands endolytically to terminate their elongation.</text>
</comment>
<keyword evidence="7" id="KW-0997">Cell inner membrane</keyword>
<keyword evidence="1 7" id="KW-1003">Cell membrane</keyword>
<keyword evidence="3 7" id="KW-1133">Transmembrane helix</keyword>
<comment type="similarity">
    <text evidence="7">Belongs to the transglycosylase MltG family.</text>
</comment>
<keyword evidence="6 7" id="KW-0961">Cell wall biogenesis/degradation</keyword>
<keyword evidence="4 7" id="KW-0472">Membrane</keyword>
<evidence type="ECO:0000256" key="6">
    <source>
        <dbReference type="ARBA" id="ARBA00023316"/>
    </source>
</evidence>
<evidence type="ECO:0000256" key="4">
    <source>
        <dbReference type="ARBA" id="ARBA00023136"/>
    </source>
</evidence>
<dbReference type="NCBIfam" id="TIGR00247">
    <property type="entry name" value="endolytic transglycosylase MltG"/>
    <property type="match status" value="1"/>
</dbReference>
<dbReference type="Gene3D" id="3.30.160.60">
    <property type="entry name" value="Classic Zinc Finger"/>
    <property type="match status" value="1"/>
</dbReference>
<evidence type="ECO:0000313" key="8">
    <source>
        <dbReference type="EMBL" id="KFB69248.1"/>
    </source>
</evidence>
<dbReference type="PANTHER" id="PTHR30518">
    <property type="entry name" value="ENDOLYTIC MUREIN TRANSGLYCOSYLASE"/>
    <property type="match status" value="1"/>
</dbReference>